<gene>
    <name evidence="3" type="ORF">SAMN04488092_102167</name>
</gene>
<accession>A0A1H9AKK8</accession>
<proteinExistence type="predicted"/>
<dbReference type="STRING" id="657014.SAMN04488092_102167"/>
<feature type="transmembrane region" description="Helical" evidence="1">
    <location>
        <begin position="154"/>
        <end position="174"/>
    </location>
</feature>
<evidence type="ECO:0000256" key="1">
    <source>
        <dbReference type="SAM" id="Phobius"/>
    </source>
</evidence>
<sequence length="453" mass="48884">MFHRFALVVALICAATRALAHAGEQGFVLLLPTQLYIIGGGLSVLATVLLISVLPQRMAVSLFRPTTIKRWRLARAKSGVSCIGFAVMVGLVFIGLTGPHDPNHNALPLAVWAMFWFGFVTLQGLMGDLWRWINPWTGPWLAIRRLGVRPIARLPRWLGYWPASLSFLAFAAVLLAHPSPSDPDALAAMVACYWVFHFIGMVVFGPAWLRRAEGLGVLLRCYASLSVAGQSAGRLRLGVPGWKIVTGPRPDTSLAVFIVILLAVGSFDGLNETFWWMARIGINPLEFPGRSAVVAQNLAGLGLAVPMLVAAYAMAIWLGVRLIGQGARFAAAFCALAPAILPIAFGYHFGHYMPGFLVQIQYVAGVIADAFGMGPVHVTTGFFNTYATVRAIWLLQAGSVVVGHILAIILSHVLALSLFGTHRKAAISQLPLAIFMVGYTVFGLWLLASPRGV</sequence>
<name>A0A1H9AKK8_9RHOB</name>
<dbReference type="RefSeq" id="WP_090268249.1">
    <property type="nucleotide sequence ID" value="NZ_FOEP01000002.1"/>
</dbReference>
<organism evidence="3 4">
    <name type="scientific">Thalassovita taeanensis</name>
    <dbReference type="NCBI Taxonomy" id="657014"/>
    <lineage>
        <taxon>Bacteria</taxon>
        <taxon>Pseudomonadati</taxon>
        <taxon>Pseudomonadota</taxon>
        <taxon>Alphaproteobacteria</taxon>
        <taxon>Rhodobacterales</taxon>
        <taxon>Roseobacteraceae</taxon>
        <taxon>Thalassovita</taxon>
    </lineage>
</organism>
<feature type="chain" id="PRO_5009300820" evidence="2">
    <location>
        <begin position="21"/>
        <end position="453"/>
    </location>
</feature>
<keyword evidence="4" id="KW-1185">Reference proteome</keyword>
<protein>
    <submittedName>
        <fullName evidence="3">Uncharacterized protein</fullName>
    </submittedName>
</protein>
<feature type="signal peptide" evidence="2">
    <location>
        <begin position="1"/>
        <end position="20"/>
    </location>
</feature>
<keyword evidence="1" id="KW-0472">Membrane</keyword>
<feature type="transmembrane region" description="Helical" evidence="1">
    <location>
        <begin position="186"/>
        <end position="209"/>
    </location>
</feature>
<feature type="transmembrane region" description="Helical" evidence="1">
    <location>
        <begin position="430"/>
        <end position="448"/>
    </location>
</feature>
<feature type="transmembrane region" description="Helical" evidence="1">
    <location>
        <begin position="254"/>
        <end position="278"/>
    </location>
</feature>
<dbReference type="AlphaFoldDB" id="A0A1H9AKK8"/>
<feature type="transmembrane region" description="Helical" evidence="1">
    <location>
        <begin position="298"/>
        <end position="318"/>
    </location>
</feature>
<evidence type="ECO:0000313" key="4">
    <source>
        <dbReference type="Proteomes" id="UP000198634"/>
    </source>
</evidence>
<feature type="transmembrane region" description="Helical" evidence="1">
    <location>
        <begin position="330"/>
        <end position="349"/>
    </location>
</feature>
<dbReference type="OrthoDB" id="8168962at2"/>
<dbReference type="EMBL" id="FOEP01000002">
    <property type="protein sequence ID" value="SEP77007.1"/>
    <property type="molecule type" value="Genomic_DNA"/>
</dbReference>
<feature type="transmembrane region" description="Helical" evidence="1">
    <location>
        <begin position="109"/>
        <end position="133"/>
    </location>
</feature>
<feature type="transmembrane region" description="Helical" evidence="1">
    <location>
        <begin position="76"/>
        <end position="97"/>
    </location>
</feature>
<evidence type="ECO:0000313" key="3">
    <source>
        <dbReference type="EMBL" id="SEP77007.1"/>
    </source>
</evidence>
<evidence type="ECO:0000256" key="2">
    <source>
        <dbReference type="SAM" id="SignalP"/>
    </source>
</evidence>
<feature type="transmembrane region" description="Helical" evidence="1">
    <location>
        <begin position="391"/>
        <end position="418"/>
    </location>
</feature>
<keyword evidence="2" id="KW-0732">Signal</keyword>
<keyword evidence="1" id="KW-0812">Transmembrane</keyword>
<feature type="transmembrane region" description="Helical" evidence="1">
    <location>
        <begin position="36"/>
        <end position="55"/>
    </location>
</feature>
<reference evidence="3 4" key="1">
    <citation type="submission" date="2016-10" db="EMBL/GenBank/DDBJ databases">
        <authorList>
            <person name="de Groot N.N."/>
        </authorList>
    </citation>
    <scope>NUCLEOTIDE SEQUENCE [LARGE SCALE GENOMIC DNA]</scope>
    <source>
        <strain evidence="3 4">DSM 22007</strain>
    </source>
</reference>
<keyword evidence="1" id="KW-1133">Transmembrane helix</keyword>
<dbReference type="Proteomes" id="UP000198634">
    <property type="component" value="Unassembled WGS sequence"/>
</dbReference>